<evidence type="ECO:0000256" key="2">
    <source>
        <dbReference type="ARBA" id="ARBA00022527"/>
    </source>
</evidence>
<comment type="activity regulation">
    <text evidence="8">Activated by threonine and tyrosine phosphorylation.</text>
</comment>
<feature type="compositionally biased region" description="Basic and acidic residues" evidence="10">
    <location>
        <begin position="538"/>
        <end position="553"/>
    </location>
</feature>
<feature type="region of interest" description="Disordered" evidence="10">
    <location>
        <begin position="1"/>
        <end position="71"/>
    </location>
</feature>
<feature type="region of interest" description="Disordered" evidence="10">
    <location>
        <begin position="253"/>
        <end position="311"/>
    </location>
</feature>
<dbReference type="InterPro" id="IPR003527">
    <property type="entry name" value="MAP_kinase_CS"/>
</dbReference>
<dbReference type="OrthoDB" id="192887at2759"/>
<keyword evidence="6 7" id="KW-0067">ATP-binding</keyword>
<name>A0A317XPY8_9BASI</name>
<dbReference type="InterPro" id="IPR008271">
    <property type="entry name" value="Ser/Thr_kinase_AS"/>
</dbReference>
<accession>A0A317XPY8</accession>
<keyword evidence="8" id="KW-0460">Magnesium</keyword>
<dbReference type="CDD" id="cd19496">
    <property type="entry name" value="Elp5"/>
    <property type="match status" value="1"/>
</dbReference>
<dbReference type="InterPro" id="IPR000719">
    <property type="entry name" value="Prot_kinase_dom"/>
</dbReference>
<keyword evidence="3 8" id="KW-0808">Transferase</keyword>
<sequence>MPAPNATSLSPPPVAGSSKTPSPPSPSSSSVHQVGSRQGTRTRTRTRRNMSSSASGSHRTPRYNNEDHPLAPHNLEAQGYHSFRCLSVPFHVKKRYTFVRELGIGAYGCVALCRDEVLDCNVAIKKVTRIFEKDVLARRALREVAVLRHIGMCDNVTALLDFDTAFIEFSEIYLVLSASEADLSQIIRSRQALSDAHLQYFMAQILRGVRYMHSAKIIHRDLKPGNLLVNADCALRICDFGLARAYADEADYPAPTSDKERDYPRSSQDIAPEDRPVDGLARTDSADSSKKAGHQHDEAAPPRSASPASDLHLQLSKADIKGKQRRLNYPGGPLTEYVATRWYRAPEVMLCFREGYGAEIDMWSVGCILAELIAGKPIFPGKDYVDQIARINNILGSPTQDVIDKIGSERARTYVRSLPDMPQVPLQHLYPNANPEALDLVAKLLTWNPDERLTADEALRHPWLKAYHESNARWQPPRPFDKFDEVEFIHSLRQFKGSLQREADELRLELEAMEREEAEAQLNGDDADAYAQQDEGQDERSSVAEAESGHEHPTTGNGSHENGSNGVDVNGSGNGPRADDDIDRHSSDNVAAVDADVYPATTAAIASLADRADSKHQQHQQQDQDQVVEQRKAEDDAHAFEGDALSCYASTHSDHVPASTASSSSSIRTPSTSSSGASADEAEPPSPRAYEPCRMAKLDKASHLEEGRVLRKPPSFFRLGHEEEGRLSCGWTAEYHDDVFMPTQVLTVARGLVDYQLTAQRAADGRATCILPTENTSTPSVAKRSTSVFTQASNQSSEAGARPLSGVSGSTSHVSQSSTGNAARGGLASTSSLGRALLDDAAIVHTDGSSAKLKGGPSHRHGKQLVILQDSLVLSSVRLMRELILRTLRRQQRVLVVAAQRSVSVYLDNISAEHVAVIDATSLGDVYAPNPMLSLKDLARRIADQIHYLGHATKVTVLIDSLDRVADVIGEEGVQGTIGLVRDTISALGGSSRLVVGIAADAHASTSAALLASLHSSLIWAAGREHRSDGLGVAAPSTGTVMTARLHSPALLRHIVKSYGIKPPSTSAGAWDAVASDAFMDERAGGTITAATLSDTDAEASDARFWEVLRNISTRGPLGIPSYEAGGGAPGWWAIEGCQIEALSGAVAAEQQSHQTPTPNGHNVGAFIDVISLADLLNPSKTGYAILELHHQARTGKSSEELVGLVSSTSSDALRLVPLDMVDQRQALGSMVAAPAASGLATRLSNNQAMRSSSSSATRGNAGGGDAHTSMMSTLPFNLSETDEQRQRRETVPLPYAYHQQQLLPQHTTEAGATVRGSTGNATIFFEPEQDDDEDDEDPDDDLDL</sequence>
<dbReference type="CDD" id="cd07834">
    <property type="entry name" value="STKc_MAPK"/>
    <property type="match status" value="1"/>
</dbReference>
<dbReference type="GO" id="GO:0004707">
    <property type="term" value="F:MAP kinase activity"/>
    <property type="evidence" value="ECO:0007669"/>
    <property type="project" value="UniProtKB-EC"/>
</dbReference>
<keyword evidence="5 8" id="KW-0418">Kinase</keyword>
<comment type="catalytic activity">
    <reaction evidence="8">
        <text>L-threonyl-[protein] + ATP = O-phospho-L-threonyl-[protein] + ADP + H(+)</text>
        <dbReference type="Rhea" id="RHEA:46608"/>
        <dbReference type="Rhea" id="RHEA-COMP:11060"/>
        <dbReference type="Rhea" id="RHEA-COMP:11605"/>
        <dbReference type="ChEBI" id="CHEBI:15378"/>
        <dbReference type="ChEBI" id="CHEBI:30013"/>
        <dbReference type="ChEBI" id="CHEBI:30616"/>
        <dbReference type="ChEBI" id="CHEBI:61977"/>
        <dbReference type="ChEBI" id="CHEBI:456216"/>
        <dbReference type="EC" id="2.7.11.24"/>
    </reaction>
</comment>
<dbReference type="EMBL" id="KZ819192">
    <property type="protein sequence ID" value="PWZ00365.1"/>
    <property type="molecule type" value="Genomic_DNA"/>
</dbReference>
<feature type="coiled-coil region" evidence="9">
    <location>
        <begin position="496"/>
        <end position="523"/>
    </location>
</feature>
<comment type="similarity">
    <text evidence="8">Belongs to the protein kinase superfamily. Ser/Thr protein kinase family. MAP kinase subfamily.</text>
</comment>
<dbReference type="InterPro" id="IPR011009">
    <property type="entry name" value="Kinase-like_dom_sf"/>
</dbReference>
<evidence type="ECO:0000313" key="13">
    <source>
        <dbReference type="Proteomes" id="UP000246740"/>
    </source>
</evidence>
<dbReference type="InterPro" id="IPR050117">
    <property type="entry name" value="MAPK"/>
</dbReference>
<keyword evidence="4 7" id="KW-0547">Nucleotide-binding</keyword>
<dbReference type="EC" id="2.7.11.24" evidence="1 8"/>
<evidence type="ECO:0000256" key="5">
    <source>
        <dbReference type="ARBA" id="ARBA00022777"/>
    </source>
</evidence>
<feature type="compositionally biased region" description="Polar residues" evidence="10">
    <location>
        <begin position="1313"/>
        <end position="1322"/>
    </location>
</feature>
<evidence type="ECO:0000256" key="10">
    <source>
        <dbReference type="SAM" id="MobiDB-lite"/>
    </source>
</evidence>
<keyword evidence="9" id="KW-0175">Coiled coil</keyword>
<feature type="region of interest" description="Disordered" evidence="10">
    <location>
        <begin position="1313"/>
        <end position="1345"/>
    </location>
</feature>
<feature type="compositionally biased region" description="Polar residues" evidence="10">
    <location>
        <begin position="49"/>
        <end position="58"/>
    </location>
</feature>
<gene>
    <name evidence="12" type="ORF">BCV70DRAFT_94329</name>
</gene>
<feature type="region of interest" description="Disordered" evidence="10">
    <location>
        <begin position="609"/>
        <end position="636"/>
    </location>
</feature>
<dbReference type="PROSITE" id="PS00107">
    <property type="entry name" value="PROTEIN_KINASE_ATP"/>
    <property type="match status" value="1"/>
</dbReference>
<feature type="region of interest" description="Disordered" evidence="10">
    <location>
        <begin position="1245"/>
        <end position="1272"/>
    </location>
</feature>
<dbReference type="SMART" id="SM00220">
    <property type="entry name" value="S_TKc"/>
    <property type="match status" value="1"/>
</dbReference>
<dbReference type="Pfam" id="PF10483">
    <property type="entry name" value="Elong_Iki1"/>
    <property type="match status" value="1"/>
</dbReference>
<reference evidence="12 13" key="1">
    <citation type="journal article" date="2018" name="Mol. Biol. Evol.">
        <title>Broad Genomic Sampling Reveals a Smut Pathogenic Ancestry of the Fungal Clade Ustilaginomycotina.</title>
        <authorList>
            <person name="Kijpornyongpan T."/>
            <person name="Mondo S.J."/>
            <person name="Barry K."/>
            <person name="Sandor L."/>
            <person name="Lee J."/>
            <person name="Lipzen A."/>
            <person name="Pangilinan J."/>
            <person name="LaButti K."/>
            <person name="Hainaut M."/>
            <person name="Henrissat B."/>
            <person name="Grigoriev I.V."/>
            <person name="Spatafora J.W."/>
            <person name="Aime M.C."/>
        </authorList>
    </citation>
    <scope>NUCLEOTIDE SEQUENCE [LARGE SCALE GENOMIC DNA]</scope>
    <source>
        <strain evidence="12 13">MCA 3645</strain>
    </source>
</reference>
<proteinExistence type="inferred from homology"/>
<dbReference type="SUPFAM" id="SSF56112">
    <property type="entry name" value="Protein kinase-like (PK-like)"/>
    <property type="match status" value="1"/>
</dbReference>
<dbReference type="Gene3D" id="1.10.510.10">
    <property type="entry name" value="Transferase(Phosphotransferase) domain 1"/>
    <property type="match status" value="2"/>
</dbReference>
<feature type="compositionally biased region" description="Acidic residues" evidence="10">
    <location>
        <begin position="1328"/>
        <end position="1345"/>
    </location>
</feature>
<dbReference type="UniPathway" id="UPA00988"/>
<protein>
    <recommendedName>
        <fullName evidence="1 8">Mitogen-activated protein kinase</fullName>
        <ecNumber evidence="1 8">2.7.11.24</ecNumber>
    </recommendedName>
</protein>
<dbReference type="STRING" id="1882483.A0A317XPY8"/>
<dbReference type="PROSITE" id="PS00108">
    <property type="entry name" value="PROTEIN_KINASE_ST"/>
    <property type="match status" value="1"/>
</dbReference>
<evidence type="ECO:0000256" key="6">
    <source>
        <dbReference type="ARBA" id="ARBA00022840"/>
    </source>
</evidence>
<dbReference type="PANTHER" id="PTHR24055">
    <property type="entry name" value="MITOGEN-ACTIVATED PROTEIN KINASE"/>
    <property type="match status" value="1"/>
</dbReference>
<keyword evidence="13" id="KW-1185">Reference proteome</keyword>
<evidence type="ECO:0000256" key="9">
    <source>
        <dbReference type="SAM" id="Coils"/>
    </source>
</evidence>
<dbReference type="Gene3D" id="3.30.200.20">
    <property type="entry name" value="Phosphorylase Kinase, domain 1"/>
    <property type="match status" value="1"/>
</dbReference>
<feature type="domain" description="Protein kinase" evidence="11">
    <location>
        <begin position="96"/>
        <end position="464"/>
    </location>
</feature>
<feature type="compositionally biased region" description="Basic and acidic residues" evidence="10">
    <location>
        <begin position="284"/>
        <end position="300"/>
    </location>
</feature>
<keyword evidence="2 8" id="KW-0723">Serine/threonine-protein kinase</keyword>
<dbReference type="GO" id="GO:0005524">
    <property type="term" value="F:ATP binding"/>
    <property type="evidence" value="ECO:0007669"/>
    <property type="project" value="UniProtKB-UniRule"/>
</dbReference>
<evidence type="ECO:0000256" key="3">
    <source>
        <dbReference type="ARBA" id="ARBA00022679"/>
    </source>
</evidence>
<feature type="compositionally biased region" description="Low complexity" evidence="10">
    <location>
        <begin position="805"/>
        <end position="820"/>
    </location>
</feature>
<evidence type="ECO:0000256" key="8">
    <source>
        <dbReference type="RuleBase" id="RU361165"/>
    </source>
</evidence>
<feature type="compositionally biased region" description="Low complexity" evidence="10">
    <location>
        <begin position="562"/>
        <end position="571"/>
    </location>
</feature>
<dbReference type="Pfam" id="PF00069">
    <property type="entry name" value="Pkinase"/>
    <property type="match status" value="2"/>
</dbReference>
<evidence type="ECO:0000259" key="11">
    <source>
        <dbReference type="PROSITE" id="PS50011"/>
    </source>
</evidence>
<dbReference type="PROSITE" id="PS01351">
    <property type="entry name" value="MAPK"/>
    <property type="match status" value="1"/>
</dbReference>
<dbReference type="Proteomes" id="UP000246740">
    <property type="component" value="Unassembled WGS sequence"/>
</dbReference>
<dbReference type="PROSITE" id="PS50011">
    <property type="entry name" value="PROTEIN_KINASE_DOM"/>
    <property type="match status" value="1"/>
</dbReference>
<feature type="region of interest" description="Disordered" evidence="10">
    <location>
        <begin position="530"/>
        <end position="584"/>
    </location>
</feature>
<evidence type="ECO:0000256" key="1">
    <source>
        <dbReference type="ARBA" id="ARBA00012411"/>
    </source>
</evidence>
<dbReference type="InParanoid" id="A0A317XPY8"/>
<feature type="binding site" evidence="7">
    <location>
        <position position="126"/>
    </location>
    <ligand>
        <name>ATP</name>
        <dbReference type="ChEBI" id="CHEBI:30616"/>
    </ligand>
</feature>
<dbReference type="GO" id="GO:0033588">
    <property type="term" value="C:elongator holoenzyme complex"/>
    <property type="evidence" value="ECO:0007669"/>
    <property type="project" value="InterPro"/>
</dbReference>
<feature type="compositionally biased region" description="Low complexity" evidence="10">
    <location>
        <begin position="657"/>
        <end position="679"/>
    </location>
</feature>
<evidence type="ECO:0000256" key="4">
    <source>
        <dbReference type="ARBA" id="ARBA00022741"/>
    </source>
</evidence>
<dbReference type="InterPro" id="IPR019519">
    <property type="entry name" value="Elp5"/>
</dbReference>
<organism evidence="12 13">
    <name type="scientific">Testicularia cyperi</name>
    <dbReference type="NCBI Taxonomy" id="1882483"/>
    <lineage>
        <taxon>Eukaryota</taxon>
        <taxon>Fungi</taxon>
        <taxon>Dikarya</taxon>
        <taxon>Basidiomycota</taxon>
        <taxon>Ustilaginomycotina</taxon>
        <taxon>Ustilaginomycetes</taxon>
        <taxon>Ustilaginales</taxon>
        <taxon>Anthracoideaceae</taxon>
        <taxon>Testicularia</taxon>
    </lineage>
</organism>
<feature type="compositionally biased region" description="Polar residues" evidence="10">
    <location>
        <begin position="775"/>
        <end position="798"/>
    </location>
</feature>
<dbReference type="GO" id="GO:0002098">
    <property type="term" value="P:tRNA wobble uridine modification"/>
    <property type="evidence" value="ECO:0007669"/>
    <property type="project" value="InterPro"/>
</dbReference>
<comment type="cofactor">
    <cofactor evidence="8">
        <name>Mg(2+)</name>
        <dbReference type="ChEBI" id="CHEBI:18420"/>
    </cofactor>
</comment>
<feature type="region of interest" description="Disordered" evidence="10">
    <location>
        <begin position="775"/>
        <end position="827"/>
    </location>
</feature>
<evidence type="ECO:0000256" key="7">
    <source>
        <dbReference type="PROSITE-ProRule" id="PRU10141"/>
    </source>
</evidence>
<dbReference type="InterPro" id="IPR017441">
    <property type="entry name" value="Protein_kinase_ATP_BS"/>
</dbReference>
<feature type="region of interest" description="Disordered" evidence="10">
    <location>
        <begin position="653"/>
        <end position="691"/>
    </location>
</feature>
<evidence type="ECO:0000313" key="12">
    <source>
        <dbReference type="EMBL" id="PWZ00365.1"/>
    </source>
</evidence>